<feature type="domain" description="N-acetyltransferase" evidence="3">
    <location>
        <begin position="1"/>
        <end position="152"/>
    </location>
</feature>
<dbReference type="InterPro" id="IPR016181">
    <property type="entry name" value="Acyl_CoA_acyltransferase"/>
</dbReference>
<keyword evidence="1 4" id="KW-0808">Transferase</keyword>
<dbReference type="KEGG" id="bsol:FSW04_23340"/>
<dbReference type="PANTHER" id="PTHR43877:SF2">
    <property type="entry name" value="AMINOALKYLPHOSPHONATE N-ACETYLTRANSFERASE-RELATED"/>
    <property type="match status" value="1"/>
</dbReference>
<dbReference type="GO" id="GO:0016747">
    <property type="term" value="F:acyltransferase activity, transferring groups other than amino-acyl groups"/>
    <property type="evidence" value="ECO:0007669"/>
    <property type="project" value="InterPro"/>
</dbReference>
<gene>
    <name evidence="4" type="ORF">FSW04_23340</name>
</gene>
<dbReference type="InterPro" id="IPR000182">
    <property type="entry name" value="GNAT_dom"/>
</dbReference>
<reference evidence="4 5" key="1">
    <citation type="journal article" date="2018" name="J. Microbiol.">
        <title>Baekduia soli gen. nov., sp. nov., a novel bacterium isolated from the soil of Baekdu Mountain and proposal of a novel family name, Baekduiaceae fam. nov.</title>
        <authorList>
            <person name="An D.S."/>
            <person name="Siddiqi M.Z."/>
            <person name="Kim K.H."/>
            <person name="Yu H.S."/>
            <person name="Im W.T."/>
        </authorList>
    </citation>
    <scope>NUCLEOTIDE SEQUENCE [LARGE SCALE GENOMIC DNA]</scope>
    <source>
        <strain evidence="4 5">BR7-21</strain>
    </source>
</reference>
<dbReference type="Gene3D" id="3.40.630.30">
    <property type="match status" value="1"/>
</dbReference>
<dbReference type="OrthoDB" id="9805924at2"/>
<evidence type="ECO:0000313" key="5">
    <source>
        <dbReference type="Proteomes" id="UP000321805"/>
    </source>
</evidence>
<evidence type="ECO:0000259" key="3">
    <source>
        <dbReference type="PROSITE" id="PS51186"/>
    </source>
</evidence>
<dbReference type="AlphaFoldDB" id="A0A5B8UB47"/>
<dbReference type="PANTHER" id="PTHR43877">
    <property type="entry name" value="AMINOALKYLPHOSPHONATE N-ACETYLTRANSFERASE-RELATED-RELATED"/>
    <property type="match status" value="1"/>
</dbReference>
<dbReference type="Pfam" id="PF00583">
    <property type="entry name" value="Acetyltransf_1"/>
    <property type="match status" value="1"/>
</dbReference>
<dbReference type="Proteomes" id="UP000321805">
    <property type="component" value="Chromosome"/>
</dbReference>
<keyword evidence="2" id="KW-0012">Acyltransferase</keyword>
<keyword evidence="5" id="KW-1185">Reference proteome</keyword>
<evidence type="ECO:0000256" key="1">
    <source>
        <dbReference type="ARBA" id="ARBA00022679"/>
    </source>
</evidence>
<dbReference type="SUPFAM" id="SSF55729">
    <property type="entry name" value="Acyl-CoA N-acyltransferases (Nat)"/>
    <property type="match status" value="1"/>
</dbReference>
<sequence>MVIAATREEDLDDLLPLLRAYCDFYDVAPPDAALRALSEALLDGADGVQLLARDDGGRAVGFATVYWTWQTLTASRVGVMNDLFVAPAARGSGAAEALIAECADRARDHGATHLTWQTALDNARAQALYDRVGAQRSRWLDYELALGGAPRG</sequence>
<accession>A0A5B8UB47</accession>
<evidence type="ECO:0000256" key="2">
    <source>
        <dbReference type="ARBA" id="ARBA00023315"/>
    </source>
</evidence>
<proteinExistence type="predicted"/>
<protein>
    <submittedName>
        <fullName evidence="4">GNAT family N-acetyltransferase</fullName>
    </submittedName>
</protein>
<evidence type="ECO:0000313" key="4">
    <source>
        <dbReference type="EMBL" id="QEC50227.1"/>
    </source>
</evidence>
<name>A0A5B8UB47_9ACTN</name>
<dbReference type="PROSITE" id="PS51186">
    <property type="entry name" value="GNAT"/>
    <property type="match status" value="1"/>
</dbReference>
<dbReference type="EMBL" id="CP042430">
    <property type="protein sequence ID" value="QEC50227.1"/>
    <property type="molecule type" value="Genomic_DNA"/>
</dbReference>
<dbReference type="InterPro" id="IPR050832">
    <property type="entry name" value="Bact_Acetyltransf"/>
</dbReference>
<dbReference type="CDD" id="cd04301">
    <property type="entry name" value="NAT_SF"/>
    <property type="match status" value="1"/>
</dbReference>
<organism evidence="4 5">
    <name type="scientific">Baekduia soli</name>
    <dbReference type="NCBI Taxonomy" id="496014"/>
    <lineage>
        <taxon>Bacteria</taxon>
        <taxon>Bacillati</taxon>
        <taxon>Actinomycetota</taxon>
        <taxon>Thermoleophilia</taxon>
        <taxon>Solirubrobacterales</taxon>
        <taxon>Baekduiaceae</taxon>
        <taxon>Baekduia</taxon>
    </lineage>
</organism>